<dbReference type="PRINTS" id="PR00081">
    <property type="entry name" value="GDHRDH"/>
</dbReference>
<evidence type="ECO:0008006" key="6">
    <source>
        <dbReference type="Google" id="ProtNLM"/>
    </source>
</evidence>
<name>A0A2B7Z1B1_POLH7</name>
<dbReference type="SUPFAM" id="SSF51735">
    <property type="entry name" value="NAD(P)-binding Rossmann-fold domains"/>
    <property type="match status" value="1"/>
</dbReference>
<dbReference type="PANTHER" id="PTHR43544:SF7">
    <property type="entry name" value="NADB-LER2"/>
    <property type="match status" value="1"/>
</dbReference>
<dbReference type="InterPro" id="IPR002347">
    <property type="entry name" value="SDR_fam"/>
</dbReference>
<organism evidence="4 5">
    <name type="scientific">Polytolypa hystricis (strain UAMH7299)</name>
    <dbReference type="NCBI Taxonomy" id="1447883"/>
    <lineage>
        <taxon>Eukaryota</taxon>
        <taxon>Fungi</taxon>
        <taxon>Dikarya</taxon>
        <taxon>Ascomycota</taxon>
        <taxon>Pezizomycotina</taxon>
        <taxon>Eurotiomycetes</taxon>
        <taxon>Eurotiomycetidae</taxon>
        <taxon>Onygenales</taxon>
        <taxon>Onygenales incertae sedis</taxon>
        <taxon>Polytolypa</taxon>
    </lineage>
</organism>
<keyword evidence="5" id="KW-1185">Reference proteome</keyword>
<reference evidence="4 5" key="1">
    <citation type="submission" date="2017-10" db="EMBL/GenBank/DDBJ databases">
        <title>Comparative genomics in systemic dimorphic fungi from Ajellomycetaceae.</title>
        <authorList>
            <person name="Munoz J.F."/>
            <person name="Mcewen J.G."/>
            <person name="Clay O.K."/>
            <person name="Cuomo C.A."/>
        </authorList>
    </citation>
    <scope>NUCLEOTIDE SEQUENCE [LARGE SCALE GENOMIC DNA]</scope>
    <source>
        <strain evidence="4 5">UAMH7299</strain>
    </source>
</reference>
<dbReference type="InterPro" id="IPR051468">
    <property type="entry name" value="Fungal_SecMetab_SDRs"/>
</dbReference>
<dbReference type="GO" id="GO:0016491">
    <property type="term" value="F:oxidoreductase activity"/>
    <property type="evidence" value="ECO:0007669"/>
    <property type="project" value="UniProtKB-KW"/>
</dbReference>
<evidence type="ECO:0000313" key="5">
    <source>
        <dbReference type="Proteomes" id="UP000224634"/>
    </source>
</evidence>
<comment type="similarity">
    <text evidence="1">Belongs to the short-chain dehydrogenases/reductases (SDR) family.</text>
</comment>
<dbReference type="GO" id="GO:0005737">
    <property type="term" value="C:cytoplasm"/>
    <property type="evidence" value="ECO:0007669"/>
    <property type="project" value="TreeGrafter"/>
</dbReference>
<dbReference type="Proteomes" id="UP000224634">
    <property type="component" value="Unassembled WGS sequence"/>
</dbReference>
<gene>
    <name evidence="4" type="ORF">AJ80_01444</name>
</gene>
<sequence>MTQTITWLITGATRGIGHGFITTLAQRPSTTIIACVRDPSTASSQSLSTIPTAAGTRIITIGLDSASSTAAASAIHDLQTNHGITKLDVIIANAAVGTSTQPLTQTSIDQMHEHFTVNTLAPLLLFQAALPLLEKAEAPKWVQLSSSLGCLTTTEPVPSGAYGISKAAVNFLTKKIHVEHEGLVAFAVHPGFVQTDMAYASADGWGLPRDFVKATVEESVKDMLSLIDNATRENTSGKFIIADGKELPW</sequence>
<accession>A0A2B7Z1B1</accession>
<evidence type="ECO:0000256" key="2">
    <source>
        <dbReference type="ARBA" id="ARBA00022857"/>
    </source>
</evidence>
<dbReference type="AlphaFoldDB" id="A0A2B7Z1B1"/>
<dbReference type="InterPro" id="IPR036291">
    <property type="entry name" value="NAD(P)-bd_dom_sf"/>
</dbReference>
<dbReference type="Gene3D" id="3.40.50.720">
    <property type="entry name" value="NAD(P)-binding Rossmann-like Domain"/>
    <property type="match status" value="1"/>
</dbReference>
<comment type="caution">
    <text evidence="4">The sequence shown here is derived from an EMBL/GenBank/DDBJ whole genome shotgun (WGS) entry which is preliminary data.</text>
</comment>
<evidence type="ECO:0000256" key="1">
    <source>
        <dbReference type="ARBA" id="ARBA00006484"/>
    </source>
</evidence>
<proteinExistence type="inferred from homology"/>
<dbReference type="EMBL" id="PDNA01000012">
    <property type="protein sequence ID" value="PGH26862.1"/>
    <property type="molecule type" value="Genomic_DNA"/>
</dbReference>
<protein>
    <recommendedName>
        <fullName evidence="6">Aflatoxin biosynthesis ketoreductase nor-1</fullName>
    </recommendedName>
</protein>
<dbReference type="CDD" id="cd05325">
    <property type="entry name" value="carb_red_sniffer_like_SDR_c"/>
    <property type="match status" value="1"/>
</dbReference>
<keyword evidence="3" id="KW-0560">Oxidoreductase</keyword>
<evidence type="ECO:0000313" key="4">
    <source>
        <dbReference type="EMBL" id="PGH26862.1"/>
    </source>
</evidence>
<evidence type="ECO:0000256" key="3">
    <source>
        <dbReference type="ARBA" id="ARBA00023002"/>
    </source>
</evidence>
<dbReference type="Pfam" id="PF00106">
    <property type="entry name" value="adh_short"/>
    <property type="match status" value="1"/>
</dbReference>
<dbReference type="OrthoDB" id="9876299at2759"/>
<dbReference type="PANTHER" id="PTHR43544">
    <property type="entry name" value="SHORT-CHAIN DEHYDROGENASE/REDUCTASE"/>
    <property type="match status" value="1"/>
</dbReference>
<keyword evidence="2" id="KW-0521">NADP</keyword>